<protein>
    <recommendedName>
        <fullName evidence="2">Peptidylprolyl isomerase</fullName>
    </recommendedName>
</protein>
<accession>A0A0X3Q1Z7</accession>
<evidence type="ECO:0008006" key="2">
    <source>
        <dbReference type="Google" id="ProtNLM"/>
    </source>
</evidence>
<dbReference type="AlphaFoldDB" id="A0A0X3Q1Z7"/>
<organism evidence="1">
    <name type="scientific">Schistocephalus solidus</name>
    <name type="common">Tapeworm</name>
    <dbReference type="NCBI Taxonomy" id="70667"/>
    <lineage>
        <taxon>Eukaryota</taxon>
        <taxon>Metazoa</taxon>
        <taxon>Spiralia</taxon>
        <taxon>Lophotrochozoa</taxon>
        <taxon>Platyhelminthes</taxon>
        <taxon>Cestoda</taxon>
        <taxon>Eucestoda</taxon>
        <taxon>Diphyllobothriidea</taxon>
        <taxon>Diphyllobothriidae</taxon>
        <taxon>Schistocephalus</taxon>
    </lineage>
</organism>
<name>A0A0X3Q1Z7_SCHSO</name>
<feature type="non-terminal residue" evidence="1">
    <location>
        <position position="109"/>
    </location>
</feature>
<sequence length="109" mass="12245">MSEENTVTEHDTVVLECYLCPGDFLFKTLSFDAGYATESSIPSLFDDAVLGMIVGECKVISLSPSLLDFIQLINEGGNYTQLKLNLKCLKKIERFWEFSENEKISYAST</sequence>
<proteinExistence type="predicted"/>
<dbReference type="EMBL" id="GEEE01005002">
    <property type="protein sequence ID" value="JAP58223.1"/>
    <property type="molecule type" value="Transcribed_RNA"/>
</dbReference>
<evidence type="ECO:0000313" key="1">
    <source>
        <dbReference type="EMBL" id="JAP58223.1"/>
    </source>
</evidence>
<reference evidence="1" key="1">
    <citation type="submission" date="2016-01" db="EMBL/GenBank/DDBJ databases">
        <title>Reference transcriptome for the parasite Schistocephalus solidus: insights into the molecular evolution of parasitism.</title>
        <authorList>
            <person name="Hebert F.O."/>
            <person name="Grambauer S."/>
            <person name="Barber I."/>
            <person name="Landry C.R."/>
            <person name="Aubin-Horth N."/>
        </authorList>
    </citation>
    <scope>NUCLEOTIDE SEQUENCE</scope>
</reference>
<gene>
    <name evidence="1" type="ORF">TR136296</name>
</gene>